<keyword evidence="1" id="KW-0175">Coiled coil</keyword>
<keyword evidence="4" id="KW-1185">Reference proteome</keyword>
<reference evidence="3 4" key="1">
    <citation type="submission" date="2024-04" db="EMBL/GenBank/DDBJ databases">
        <title>Novel species of the genus Ideonella isolated from streams.</title>
        <authorList>
            <person name="Lu H."/>
        </authorList>
    </citation>
    <scope>NUCLEOTIDE SEQUENCE [LARGE SCALE GENOMIC DNA]</scope>
    <source>
        <strain evidence="3 4">DXS29W</strain>
    </source>
</reference>
<evidence type="ECO:0000313" key="3">
    <source>
        <dbReference type="EMBL" id="MEK8034215.1"/>
    </source>
</evidence>
<dbReference type="Proteomes" id="UP001371218">
    <property type="component" value="Unassembled WGS sequence"/>
</dbReference>
<feature type="coiled-coil region" evidence="1">
    <location>
        <begin position="16"/>
        <end position="43"/>
    </location>
</feature>
<name>A0ABU9BZD5_9BURK</name>
<protein>
    <recommendedName>
        <fullName evidence="5">DUF4332 domain-containing protein</fullName>
    </recommendedName>
</protein>
<organism evidence="3 4">
    <name type="scientific">Ideonella lacteola</name>
    <dbReference type="NCBI Taxonomy" id="2984193"/>
    <lineage>
        <taxon>Bacteria</taxon>
        <taxon>Pseudomonadati</taxon>
        <taxon>Pseudomonadota</taxon>
        <taxon>Betaproteobacteria</taxon>
        <taxon>Burkholderiales</taxon>
        <taxon>Sphaerotilaceae</taxon>
        <taxon>Ideonella</taxon>
    </lineage>
</organism>
<feature type="region of interest" description="Disordered" evidence="2">
    <location>
        <begin position="67"/>
        <end position="93"/>
    </location>
</feature>
<comment type="caution">
    <text evidence="3">The sequence shown here is derived from an EMBL/GenBank/DDBJ whole genome shotgun (WGS) entry which is preliminary data.</text>
</comment>
<dbReference type="RefSeq" id="WP_341428643.1">
    <property type="nucleotide sequence ID" value="NZ_JBBUTG010000026.1"/>
</dbReference>
<sequence length="166" mass="17879">MPDRSDWIKPLAPRTLADIDRELSEARALVAKLQAERDNLLLDERLTAIAQARTLMRAHDISLADLAEAAPTGSPNSSEVRGQRSGELGRPTLAKRKRVLKGAMARLDPVTAGILEAAGLSSLEDVVRALDDGSIGTVNRLGPVRRAQVADWIAKERSAAMQTLPS</sequence>
<evidence type="ECO:0000313" key="4">
    <source>
        <dbReference type="Proteomes" id="UP001371218"/>
    </source>
</evidence>
<gene>
    <name evidence="3" type="ORF">AACH06_25595</name>
</gene>
<accession>A0ABU9BZD5</accession>
<proteinExistence type="predicted"/>
<evidence type="ECO:0008006" key="5">
    <source>
        <dbReference type="Google" id="ProtNLM"/>
    </source>
</evidence>
<dbReference type="EMBL" id="JBBUTG010000026">
    <property type="protein sequence ID" value="MEK8034215.1"/>
    <property type="molecule type" value="Genomic_DNA"/>
</dbReference>
<evidence type="ECO:0000256" key="2">
    <source>
        <dbReference type="SAM" id="MobiDB-lite"/>
    </source>
</evidence>
<evidence type="ECO:0000256" key="1">
    <source>
        <dbReference type="SAM" id="Coils"/>
    </source>
</evidence>